<dbReference type="InterPro" id="IPR035996">
    <property type="entry name" value="4pyrrol_Methylase_sf"/>
</dbReference>
<comment type="similarity">
    <text evidence="1">Belongs to the precorrin methyltransferase family.</text>
</comment>
<proteinExistence type="inferred from homology"/>
<keyword evidence="6" id="KW-0627">Porphyrin biosynthesis</keyword>
<feature type="domain" description="Tetrapyrrole methylase" evidence="8">
    <location>
        <begin position="14"/>
        <end position="216"/>
    </location>
</feature>
<reference evidence="9" key="1">
    <citation type="submission" date="2019-02" db="EMBL/GenBank/DDBJ databases">
        <title>Draft genome of the type strain Pelomonas aquatica CCUG 52575T.</title>
        <authorList>
            <person name="Gomila M."/>
            <person name="Lalucat J."/>
        </authorList>
    </citation>
    <scope>NUCLEOTIDE SEQUENCE</scope>
    <source>
        <strain evidence="9">CCUG 52575</strain>
    </source>
</reference>
<evidence type="ECO:0000256" key="4">
    <source>
        <dbReference type="ARBA" id="ARBA00022679"/>
    </source>
</evidence>
<evidence type="ECO:0000313" key="9">
    <source>
        <dbReference type="EMBL" id="MDG0864749.1"/>
    </source>
</evidence>
<comment type="pathway">
    <text evidence="7">Porphyrin-containing compound metabolism; siroheme biosynthesis; precorrin-2 from uroporphyrinogen III: step 1/1.</text>
</comment>
<gene>
    <name evidence="9" type="primary">cobA</name>
    <name evidence="9" type="ORF">EXJ73_20020</name>
</gene>
<dbReference type="AlphaFoldDB" id="A0A9X4R6V9"/>
<evidence type="ECO:0000256" key="7">
    <source>
        <dbReference type="ARBA" id="ARBA00025705"/>
    </source>
</evidence>
<dbReference type="NCBIfam" id="TIGR01469">
    <property type="entry name" value="cobA_cysG_Cterm"/>
    <property type="match status" value="1"/>
</dbReference>
<dbReference type="GO" id="GO:0004851">
    <property type="term" value="F:uroporphyrin-III C-methyltransferase activity"/>
    <property type="evidence" value="ECO:0007669"/>
    <property type="project" value="UniProtKB-EC"/>
</dbReference>
<keyword evidence="5" id="KW-0949">S-adenosyl-L-methionine</keyword>
<dbReference type="NCBIfam" id="NF004790">
    <property type="entry name" value="PRK06136.1"/>
    <property type="match status" value="1"/>
</dbReference>
<keyword evidence="3 9" id="KW-0489">Methyltransferase</keyword>
<dbReference type="Gene3D" id="3.30.950.10">
    <property type="entry name" value="Methyltransferase, Cobalt-precorrin-4 Transmethylase, Domain 2"/>
    <property type="match status" value="1"/>
</dbReference>
<dbReference type="InterPro" id="IPR000878">
    <property type="entry name" value="4pyrrol_Mease"/>
</dbReference>
<accession>A0A9X4R6V9</accession>
<dbReference type="PANTHER" id="PTHR45790:SF3">
    <property type="entry name" value="S-ADENOSYL-L-METHIONINE-DEPENDENT UROPORPHYRINOGEN III METHYLTRANSFERASE, CHLOROPLASTIC"/>
    <property type="match status" value="1"/>
</dbReference>
<evidence type="ECO:0000256" key="6">
    <source>
        <dbReference type="ARBA" id="ARBA00023244"/>
    </source>
</evidence>
<dbReference type="SUPFAM" id="SSF53790">
    <property type="entry name" value="Tetrapyrrole methylase"/>
    <property type="match status" value="1"/>
</dbReference>
<evidence type="ECO:0000256" key="2">
    <source>
        <dbReference type="ARBA" id="ARBA00012162"/>
    </source>
</evidence>
<dbReference type="EMBL" id="SGUG01000040">
    <property type="protein sequence ID" value="MDG0864749.1"/>
    <property type="molecule type" value="Genomic_DNA"/>
</dbReference>
<dbReference type="Pfam" id="PF00590">
    <property type="entry name" value="TP_methylase"/>
    <property type="match status" value="1"/>
</dbReference>
<dbReference type="Proteomes" id="UP001152766">
    <property type="component" value="Unassembled WGS sequence"/>
</dbReference>
<dbReference type="GO" id="GO:0032259">
    <property type="term" value="P:methylation"/>
    <property type="evidence" value="ECO:0007669"/>
    <property type="project" value="UniProtKB-KW"/>
</dbReference>
<keyword evidence="10" id="KW-1185">Reference proteome</keyword>
<dbReference type="InterPro" id="IPR050161">
    <property type="entry name" value="Siro_Cobalamin_biosynth"/>
</dbReference>
<dbReference type="PANTHER" id="PTHR45790">
    <property type="entry name" value="SIROHEME SYNTHASE-RELATED"/>
    <property type="match status" value="1"/>
</dbReference>
<evidence type="ECO:0000256" key="5">
    <source>
        <dbReference type="ARBA" id="ARBA00022691"/>
    </source>
</evidence>
<sequence>MSGRKDQDTQPTGRVVFVSAGPGAADLITLRGARALSQADVVLADALADPALRELAPNAKWISVGKRGFEHSAKQTEINALLVKAAQEHALVVRLKGGDASVFGRLEEELIALAEAGIPSEVVPGVTAALAAAAQAQRPLTRRGRGRSVSLTTAMTEAGELRAAQSADTEVFYMAGRQLATLGRQLLAAGWAPDTPTLVVSRAGCADAITSEHALADLAHAALLHRGRPTVVTVGIGASLVGDQGKPRPASNKIAISPEISLMKAPLTSKSTP</sequence>
<dbReference type="EC" id="2.1.1.107" evidence="2"/>
<dbReference type="RefSeq" id="WP_268149683.1">
    <property type="nucleotide sequence ID" value="NZ_JAPPUW010000007.1"/>
</dbReference>
<dbReference type="FunFam" id="3.40.1010.10:FF:000001">
    <property type="entry name" value="Siroheme synthase"/>
    <property type="match status" value="1"/>
</dbReference>
<dbReference type="CDD" id="cd11642">
    <property type="entry name" value="SUMT"/>
    <property type="match status" value="1"/>
</dbReference>
<evidence type="ECO:0000259" key="8">
    <source>
        <dbReference type="Pfam" id="PF00590"/>
    </source>
</evidence>
<evidence type="ECO:0000313" key="10">
    <source>
        <dbReference type="Proteomes" id="UP001152766"/>
    </source>
</evidence>
<evidence type="ECO:0000256" key="3">
    <source>
        <dbReference type="ARBA" id="ARBA00022603"/>
    </source>
</evidence>
<evidence type="ECO:0000256" key="1">
    <source>
        <dbReference type="ARBA" id="ARBA00005879"/>
    </source>
</evidence>
<name>A0A9X4R6V9_9BURK</name>
<keyword evidence="4 9" id="KW-0808">Transferase</keyword>
<dbReference type="InterPro" id="IPR014777">
    <property type="entry name" value="4pyrrole_Mease_sub1"/>
</dbReference>
<comment type="caution">
    <text evidence="9">The sequence shown here is derived from an EMBL/GenBank/DDBJ whole genome shotgun (WGS) entry which is preliminary data.</text>
</comment>
<dbReference type="InterPro" id="IPR003043">
    <property type="entry name" value="Uropor_MeTrfase_CS"/>
</dbReference>
<organism evidence="9 10">
    <name type="scientific">Pelomonas aquatica</name>
    <dbReference type="NCBI Taxonomy" id="431058"/>
    <lineage>
        <taxon>Bacteria</taxon>
        <taxon>Pseudomonadati</taxon>
        <taxon>Pseudomonadota</taxon>
        <taxon>Betaproteobacteria</taxon>
        <taxon>Burkholderiales</taxon>
        <taxon>Sphaerotilaceae</taxon>
        <taxon>Roseateles</taxon>
    </lineage>
</organism>
<dbReference type="PROSITE" id="PS00839">
    <property type="entry name" value="SUMT_1"/>
    <property type="match status" value="1"/>
</dbReference>
<dbReference type="Gene3D" id="3.40.1010.10">
    <property type="entry name" value="Cobalt-precorrin-4 Transmethylase, Domain 1"/>
    <property type="match status" value="1"/>
</dbReference>
<dbReference type="InterPro" id="IPR014776">
    <property type="entry name" value="4pyrrole_Mease_sub2"/>
</dbReference>
<dbReference type="GO" id="GO:0019354">
    <property type="term" value="P:siroheme biosynthetic process"/>
    <property type="evidence" value="ECO:0007669"/>
    <property type="project" value="InterPro"/>
</dbReference>
<dbReference type="InterPro" id="IPR006366">
    <property type="entry name" value="CobA/CysG_C"/>
</dbReference>
<protein>
    <recommendedName>
        <fullName evidence="2">uroporphyrinogen-III C-methyltransferase</fullName>
        <ecNumber evidence="2">2.1.1.107</ecNumber>
    </recommendedName>
</protein>